<protein>
    <submittedName>
        <fullName evidence="8">Cell division protein FtsQ/DivIB</fullName>
    </submittedName>
</protein>
<reference evidence="8" key="1">
    <citation type="submission" date="2020-10" db="EMBL/GenBank/DDBJ databases">
        <authorList>
            <person name="Gilroy R."/>
        </authorList>
    </citation>
    <scope>NUCLEOTIDE SEQUENCE</scope>
    <source>
        <strain evidence="8">CHK190-19873</strain>
    </source>
</reference>
<dbReference type="Pfam" id="PF03799">
    <property type="entry name" value="FtsQ_DivIB_C"/>
    <property type="match status" value="1"/>
</dbReference>
<evidence type="ECO:0000256" key="4">
    <source>
        <dbReference type="ARBA" id="ARBA00022989"/>
    </source>
</evidence>
<dbReference type="PANTHER" id="PTHR37820">
    <property type="entry name" value="CELL DIVISION PROTEIN DIVIB"/>
    <property type="match status" value="1"/>
</dbReference>
<proteinExistence type="predicted"/>
<evidence type="ECO:0000256" key="5">
    <source>
        <dbReference type="ARBA" id="ARBA00023306"/>
    </source>
</evidence>
<feature type="compositionally biased region" description="Low complexity" evidence="6">
    <location>
        <begin position="267"/>
        <end position="287"/>
    </location>
</feature>
<dbReference type="InterPro" id="IPR005548">
    <property type="entry name" value="Cell_div_FtsQ/DivIB_C"/>
</dbReference>
<dbReference type="GO" id="GO:0051301">
    <property type="term" value="P:cell division"/>
    <property type="evidence" value="ECO:0007669"/>
    <property type="project" value="UniProtKB-KW"/>
</dbReference>
<name>A0A9D1JL26_9FIRM</name>
<sequence>MKNRYRRRKRGKKLIFGILTGTILLAALVIFGLFRVQTVTVVGNENFTARQIQQAVMQDGLCRNSLYLLWKFQDKERTQEALPFLSALEVTLVNPFTVELRVYEKQELGYVQAQGKNVYFDSDGLVVEMADSPHEGIPLVSGVTVSKSELYETLELGEEGQLDTVLTLTRALAREQLSPQEIRFSTSDEIIVNFGDIRALLGSNENLEAKVAALASIYPQIQGQTGNLHMQDYSLNSQTVTFRQGEEEEDILVEENTGESEGETESGTETGDGSTAESGTESGTQGTDAQSGETSQTQALGGRVYQESDGTFAIDSEGNQYYTDAAGNITYNCQQYNYTNEDGSIIMDGYGYIDPYTGAYIN</sequence>
<keyword evidence="4" id="KW-1133">Transmembrane helix</keyword>
<feature type="region of interest" description="Disordered" evidence="6">
    <location>
        <begin position="253"/>
        <end position="299"/>
    </location>
</feature>
<evidence type="ECO:0000259" key="7">
    <source>
        <dbReference type="Pfam" id="PF03799"/>
    </source>
</evidence>
<keyword evidence="4" id="KW-0472">Membrane</keyword>
<feature type="compositionally biased region" description="Polar residues" evidence="6">
    <location>
        <begin position="288"/>
        <end position="299"/>
    </location>
</feature>
<feature type="compositionally biased region" description="Acidic residues" evidence="6">
    <location>
        <begin position="253"/>
        <end position="266"/>
    </location>
</feature>
<evidence type="ECO:0000313" key="9">
    <source>
        <dbReference type="Proteomes" id="UP000823935"/>
    </source>
</evidence>
<dbReference type="PANTHER" id="PTHR37820:SF1">
    <property type="entry name" value="CELL DIVISION PROTEIN FTSQ"/>
    <property type="match status" value="1"/>
</dbReference>
<dbReference type="GO" id="GO:0005886">
    <property type="term" value="C:plasma membrane"/>
    <property type="evidence" value="ECO:0007669"/>
    <property type="project" value="TreeGrafter"/>
</dbReference>
<evidence type="ECO:0000256" key="1">
    <source>
        <dbReference type="ARBA" id="ARBA00022475"/>
    </source>
</evidence>
<dbReference type="Proteomes" id="UP000823935">
    <property type="component" value="Unassembled WGS sequence"/>
</dbReference>
<dbReference type="InterPro" id="IPR050487">
    <property type="entry name" value="FtsQ_DivIB"/>
</dbReference>
<evidence type="ECO:0000256" key="6">
    <source>
        <dbReference type="SAM" id="MobiDB-lite"/>
    </source>
</evidence>
<evidence type="ECO:0000256" key="2">
    <source>
        <dbReference type="ARBA" id="ARBA00022618"/>
    </source>
</evidence>
<gene>
    <name evidence="8" type="ORF">IAB44_14810</name>
</gene>
<keyword evidence="5" id="KW-0131">Cell cycle</keyword>
<keyword evidence="2 8" id="KW-0132">Cell division</keyword>
<dbReference type="AlphaFoldDB" id="A0A9D1JL26"/>
<evidence type="ECO:0000313" key="8">
    <source>
        <dbReference type="EMBL" id="HIS32795.1"/>
    </source>
</evidence>
<comment type="caution">
    <text evidence="8">The sequence shown here is derived from an EMBL/GenBank/DDBJ whole genome shotgun (WGS) entry which is preliminary data.</text>
</comment>
<keyword evidence="1" id="KW-1003">Cell membrane</keyword>
<evidence type="ECO:0000256" key="3">
    <source>
        <dbReference type="ARBA" id="ARBA00022692"/>
    </source>
</evidence>
<accession>A0A9D1JL26</accession>
<keyword evidence="3" id="KW-0812">Transmembrane</keyword>
<organism evidence="8 9">
    <name type="scientific">Candidatus Limivivens intestinipullorum</name>
    <dbReference type="NCBI Taxonomy" id="2840858"/>
    <lineage>
        <taxon>Bacteria</taxon>
        <taxon>Bacillati</taxon>
        <taxon>Bacillota</taxon>
        <taxon>Clostridia</taxon>
        <taxon>Lachnospirales</taxon>
        <taxon>Lachnospiraceae</taxon>
        <taxon>Lachnospiraceae incertae sedis</taxon>
        <taxon>Candidatus Limivivens</taxon>
    </lineage>
</organism>
<dbReference type="EMBL" id="DVIQ01000100">
    <property type="protein sequence ID" value="HIS32795.1"/>
    <property type="molecule type" value="Genomic_DNA"/>
</dbReference>
<reference evidence="8" key="2">
    <citation type="journal article" date="2021" name="PeerJ">
        <title>Extensive microbial diversity within the chicken gut microbiome revealed by metagenomics and culture.</title>
        <authorList>
            <person name="Gilroy R."/>
            <person name="Ravi A."/>
            <person name="Getino M."/>
            <person name="Pursley I."/>
            <person name="Horton D.L."/>
            <person name="Alikhan N.F."/>
            <person name="Baker D."/>
            <person name="Gharbi K."/>
            <person name="Hall N."/>
            <person name="Watson M."/>
            <person name="Adriaenssens E.M."/>
            <person name="Foster-Nyarko E."/>
            <person name="Jarju S."/>
            <person name="Secka A."/>
            <person name="Antonio M."/>
            <person name="Oren A."/>
            <person name="Chaudhuri R.R."/>
            <person name="La Ragione R."/>
            <person name="Hildebrand F."/>
            <person name="Pallen M.J."/>
        </authorList>
    </citation>
    <scope>NUCLEOTIDE SEQUENCE</scope>
    <source>
        <strain evidence="8">CHK190-19873</strain>
    </source>
</reference>
<feature type="domain" description="Cell division protein FtsQ/DivIB C-terminal" evidence="7">
    <location>
        <begin position="110"/>
        <end position="221"/>
    </location>
</feature>